<evidence type="ECO:0000313" key="3">
    <source>
        <dbReference type="Proteomes" id="UP000824037"/>
    </source>
</evidence>
<dbReference type="InterPro" id="IPR002734">
    <property type="entry name" value="RibDG_C"/>
</dbReference>
<protein>
    <submittedName>
        <fullName evidence="2">Dihydrofolate reductase family protein</fullName>
    </submittedName>
</protein>
<reference evidence="2" key="1">
    <citation type="journal article" date="2021" name="PeerJ">
        <title>Extensive microbial diversity within the chicken gut microbiome revealed by metagenomics and culture.</title>
        <authorList>
            <person name="Gilroy R."/>
            <person name="Ravi A."/>
            <person name="Getino M."/>
            <person name="Pursley I."/>
            <person name="Horton D.L."/>
            <person name="Alikhan N.F."/>
            <person name="Baker D."/>
            <person name="Gharbi K."/>
            <person name="Hall N."/>
            <person name="Watson M."/>
            <person name="Adriaenssens E.M."/>
            <person name="Foster-Nyarko E."/>
            <person name="Jarju S."/>
            <person name="Secka A."/>
            <person name="Antonio M."/>
            <person name="Oren A."/>
            <person name="Chaudhuri R.R."/>
            <person name="La Ragione R."/>
            <person name="Hildebrand F."/>
            <person name="Pallen M.J."/>
        </authorList>
    </citation>
    <scope>NUCLEOTIDE SEQUENCE</scope>
    <source>
        <strain evidence="2">ChiGjej4B4-7305</strain>
    </source>
</reference>
<dbReference type="SUPFAM" id="SSF53597">
    <property type="entry name" value="Dihydrofolate reductase-like"/>
    <property type="match status" value="1"/>
</dbReference>
<dbReference type="EMBL" id="DXBY01000202">
    <property type="protein sequence ID" value="HIZ36457.1"/>
    <property type="molecule type" value="Genomic_DNA"/>
</dbReference>
<name>A0A9D2J523_9MICO</name>
<dbReference type="InterPro" id="IPR024072">
    <property type="entry name" value="DHFR-like_dom_sf"/>
</dbReference>
<dbReference type="GO" id="GO:0008703">
    <property type="term" value="F:5-amino-6-(5-phosphoribosylamino)uracil reductase activity"/>
    <property type="evidence" value="ECO:0007669"/>
    <property type="project" value="InterPro"/>
</dbReference>
<sequence length="194" mass="20882">MTTIASISLSLDGFYTAANPSEQHPLGIGGETLHGWFAHDVADRGQLTADEVLAPEFERTGALVMGWDSYEHAQALWGPHPPFEMPIFVLSRTARDDDVREGSTFHFLDSFDTAIERAKAVAGAQAVGLHGGGAIRQGLCTGVLEELQLHLVPTILGQGRALFAGVMDAPVTLELIRAAEGPGVTHLKYRVQRK</sequence>
<dbReference type="Proteomes" id="UP000824037">
    <property type="component" value="Unassembled WGS sequence"/>
</dbReference>
<dbReference type="AlphaFoldDB" id="A0A9D2J523"/>
<reference evidence="2" key="2">
    <citation type="submission" date="2021-04" db="EMBL/GenBank/DDBJ databases">
        <authorList>
            <person name="Gilroy R."/>
        </authorList>
    </citation>
    <scope>NUCLEOTIDE SEQUENCE</scope>
    <source>
        <strain evidence="2">ChiGjej4B4-7305</strain>
    </source>
</reference>
<accession>A0A9D2J523</accession>
<organism evidence="2 3">
    <name type="scientific">Candidatus Ruania gallistercoris</name>
    <dbReference type="NCBI Taxonomy" id="2838746"/>
    <lineage>
        <taxon>Bacteria</taxon>
        <taxon>Bacillati</taxon>
        <taxon>Actinomycetota</taxon>
        <taxon>Actinomycetes</taxon>
        <taxon>Micrococcales</taxon>
        <taxon>Ruaniaceae</taxon>
        <taxon>Ruania</taxon>
    </lineage>
</organism>
<feature type="domain" description="Bacterial bifunctional deaminase-reductase C-terminal" evidence="1">
    <location>
        <begin position="4"/>
        <end position="176"/>
    </location>
</feature>
<evidence type="ECO:0000259" key="1">
    <source>
        <dbReference type="Pfam" id="PF01872"/>
    </source>
</evidence>
<evidence type="ECO:0000313" key="2">
    <source>
        <dbReference type="EMBL" id="HIZ36457.1"/>
    </source>
</evidence>
<dbReference type="GO" id="GO:0009231">
    <property type="term" value="P:riboflavin biosynthetic process"/>
    <property type="evidence" value="ECO:0007669"/>
    <property type="project" value="InterPro"/>
</dbReference>
<dbReference type="Gene3D" id="3.40.430.10">
    <property type="entry name" value="Dihydrofolate Reductase, subunit A"/>
    <property type="match status" value="1"/>
</dbReference>
<proteinExistence type="predicted"/>
<dbReference type="Pfam" id="PF01872">
    <property type="entry name" value="RibD_C"/>
    <property type="match status" value="1"/>
</dbReference>
<comment type="caution">
    <text evidence="2">The sequence shown here is derived from an EMBL/GenBank/DDBJ whole genome shotgun (WGS) entry which is preliminary data.</text>
</comment>
<gene>
    <name evidence="2" type="ORF">H9815_11815</name>
</gene>